<name>A0A075GBM5_9EURY</name>
<reference evidence="1" key="1">
    <citation type="journal article" date="2014" name="Genome Biol. Evol.">
        <title>Pangenome evidence for extensive interdomain horizontal transfer affecting lineage core and shell genes in uncultured planktonic thaumarchaeota and euryarchaeota.</title>
        <authorList>
            <person name="Deschamps P."/>
            <person name="Zivanovic Y."/>
            <person name="Moreira D."/>
            <person name="Rodriguez-Valera F."/>
            <person name="Lopez-Garcia P."/>
        </authorList>
    </citation>
    <scope>NUCLEOTIDE SEQUENCE</scope>
</reference>
<dbReference type="AlphaFoldDB" id="A0A075GBM5"/>
<dbReference type="EMBL" id="KF900621">
    <property type="protein sequence ID" value="AIF01461.1"/>
    <property type="molecule type" value="Genomic_DNA"/>
</dbReference>
<accession>A0A075GBM5</accession>
<sequence>MRLLTLLLTRRNTTVPPLARCTTGVLLALLFLLPATAAEVGHTPGEVGDGDQFKAWIDVEGDYEEVKFYVCTLAEPFTCYAPQKVPRDEAEANGDGSYRYSFTHEVNEGTYPGYRYELCTGDCKDDNRTKTPAGADDQYPGLEVVDLDDSGSYYFKVERKAAPAAEEDEGLPALALPVAVIAIAWVARRR</sequence>
<organism evidence="1">
    <name type="scientific">uncultured marine group II/III euryarchaeote KM3_148_H03</name>
    <dbReference type="NCBI Taxonomy" id="1457883"/>
    <lineage>
        <taxon>Archaea</taxon>
        <taxon>Methanobacteriati</taxon>
        <taxon>Methanobacteriota</taxon>
        <taxon>environmental samples</taxon>
    </lineage>
</organism>
<evidence type="ECO:0000313" key="1">
    <source>
        <dbReference type="EMBL" id="AIF01461.1"/>
    </source>
</evidence>
<proteinExistence type="predicted"/>
<protein>
    <submittedName>
        <fullName evidence="1">Uncharacterized protein</fullName>
    </submittedName>
</protein>